<name>A0ACC2ZNQ9_9EURO</name>
<accession>A0ACC2ZNQ9</accession>
<protein>
    <submittedName>
        <fullName evidence="1">Polynucleotide 5'-hydroxyl-kinase grc3</fullName>
    </submittedName>
</protein>
<comment type="caution">
    <text evidence="1">The sequence shown here is derived from an EMBL/GenBank/DDBJ whole genome shotgun (WGS) entry which is preliminary data.</text>
</comment>
<keyword evidence="2" id="KW-1185">Reference proteome</keyword>
<gene>
    <name evidence="1" type="primary">GRC3</name>
    <name evidence="1" type="ORF">H2198_010890</name>
</gene>
<dbReference type="Proteomes" id="UP001172386">
    <property type="component" value="Unassembled WGS sequence"/>
</dbReference>
<sequence length="619" mass="67276">MSSAPRVSAFAKRRRLNVGIAATVTDAIEPVTKLTTYASFKNLKTKNQSVKKDAHDEAVEQQNSSDSSTTPNENTFEPLVDAKVVTFSGIREIEQVNDVALKIRLSKGQKCTIFGIARLWIRQGSVSLYGANLHESPQGHTVFASSTDGLPGIFAQSKIAEFQLESVPLSDPTFPSALNVPGKLSSEARSSQMSFRILQAEEESAEGPADNQVDAMFERIRHVPMKATNSSNAFSLPTENGNTQQRREAQPRIVVVGKRASTTSKTCIALINRVLTGAFPGQGKSQVVFLDLDHISPTFACPGTISLALVQTPILGPPYTSPLRVDPDARNKLLCSYFMGTIDACNPIPYGRSCLEKLLSKDIEDVPLIIRIGSGFSTLSNEQIIDFNTITAPSLTVCISSSKASEQYEAAKTIAERSGSQLLQLVPPVVASRSGIDAHRISLQSHFRLCNVTGSESQWLPKTSALNPLRSLCLPLGHSAYGLKFLAIYGGILRNEDIAETLHKALVTIVASCGEEGTEPAANSLRKNSDPVRPAMDSPTSSFAIKLRHYENDLNSFSSFRYIGLAYVESLDEARNLITLMTTVDKAQMQRYFGADCELGLVLEKPSADGRFAPQLLFE</sequence>
<dbReference type="EMBL" id="JAPDRQ010000442">
    <property type="protein sequence ID" value="KAJ9649199.1"/>
    <property type="molecule type" value="Genomic_DNA"/>
</dbReference>
<evidence type="ECO:0000313" key="2">
    <source>
        <dbReference type="Proteomes" id="UP001172386"/>
    </source>
</evidence>
<proteinExistence type="predicted"/>
<evidence type="ECO:0000313" key="1">
    <source>
        <dbReference type="EMBL" id="KAJ9649199.1"/>
    </source>
</evidence>
<reference evidence="1" key="1">
    <citation type="submission" date="2022-10" db="EMBL/GenBank/DDBJ databases">
        <title>Culturing micro-colonial fungi from biological soil crusts in the Mojave desert and describing Neophaeococcomyces mojavensis, and introducing the new genera and species Taxawa tesnikishii.</title>
        <authorList>
            <person name="Kurbessoian T."/>
            <person name="Stajich J.E."/>
        </authorList>
    </citation>
    <scope>NUCLEOTIDE SEQUENCE</scope>
    <source>
        <strain evidence="1">JES_112</strain>
    </source>
</reference>
<organism evidence="1 2">
    <name type="scientific">Neophaeococcomyces mojaviensis</name>
    <dbReference type="NCBI Taxonomy" id="3383035"/>
    <lineage>
        <taxon>Eukaryota</taxon>
        <taxon>Fungi</taxon>
        <taxon>Dikarya</taxon>
        <taxon>Ascomycota</taxon>
        <taxon>Pezizomycotina</taxon>
        <taxon>Eurotiomycetes</taxon>
        <taxon>Chaetothyriomycetidae</taxon>
        <taxon>Chaetothyriales</taxon>
        <taxon>Chaetothyriales incertae sedis</taxon>
        <taxon>Neophaeococcomyces</taxon>
    </lineage>
</organism>